<name>A0A7N0UKV7_KALFE</name>
<organism evidence="8 9">
    <name type="scientific">Kalanchoe fedtschenkoi</name>
    <name type="common">Lavender scallops</name>
    <name type="synonym">South American air plant</name>
    <dbReference type="NCBI Taxonomy" id="63787"/>
    <lineage>
        <taxon>Eukaryota</taxon>
        <taxon>Viridiplantae</taxon>
        <taxon>Streptophyta</taxon>
        <taxon>Embryophyta</taxon>
        <taxon>Tracheophyta</taxon>
        <taxon>Spermatophyta</taxon>
        <taxon>Magnoliopsida</taxon>
        <taxon>eudicotyledons</taxon>
        <taxon>Gunneridae</taxon>
        <taxon>Pentapetalae</taxon>
        <taxon>Saxifragales</taxon>
        <taxon>Crassulaceae</taxon>
        <taxon>Kalanchoe</taxon>
    </lineage>
</organism>
<feature type="compositionally biased region" description="Basic residues" evidence="5">
    <location>
        <begin position="653"/>
        <end position="664"/>
    </location>
</feature>
<protein>
    <submittedName>
        <fullName evidence="8">Uncharacterized protein</fullName>
    </submittedName>
</protein>
<proteinExistence type="inferred from homology"/>
<evidence type="ECO:0000256" key="3">
    <source>
        <dbReference type="PROSITE-ProRule" id="PRU00982"/>
    </source>
</evidence>
<evidence type="ECO:0000259" key="7">
    <source>
        <dbReference type="PROSITE" id="PS51649"/>
    </source>
</evidence>
<dbReference type="AlphaFoldDB" id="A0A7N0UKV7"/>
<evidence type="ECO:0000256" key="5">
    <source>
        <dbReference type="SAM" id="MobiDB-lite"/>
    </source>
</evidence>
<evidence type="ECO:0000313" key="9">
    <source>
        <dbReference type="Proteomes" id="UP000594263"/>
    </source>
</evidence>
<reference evidence="8" key="1">
    <citation type="submission" date="2021-01" db="UniProtKB">
        <authorList>
            <consortium name="EnsemblPlants"/>
        </authorList>
    </citation>
    <scope>IDENTIFICATION</scope>
</reference>
<feature type="region of interest" description="Disordered" evidence="5">
    <location>
        <begin position="640"/>
        <end position="664"/>
    </location>
</feature>
<dbReference type="EnsemblPlants" id="Kaladp0072s0076.1.v1.1">
    <property type="protein sequence ID" value="Kaladp0072s0076.1.v1.1"/>
    <property type="gene ID" value="Kaladp0072s0076.v1.1"/>
</dbReference>
<dbReference type="InterPro" id="IPR027356">
    <property type="entry name" value="NPH3_dom"/>
</dbReference>
<evidence type="ECO:0000256" key="1">
    <source>
        <dbReference type="ARBA" id="ARBA00004906"/>
    </source>
</evidence>
<dbReference type="PROSITE" id="PS50097">
    <property type="entry name" value="BTB"/>
    <property type="match status" value="1"/>
</dbReference>
<feature type="compositionally biased region" description="Polar residues" evidence="5">
    <location>
        <begin position="595"/>
        <end position="607"/>
    </location>
</feature>
<dbReference type="UniPathway" id="UPA00143"/>
<dbReference type="Pfam" id="PF00651">
    <property type="entry name" value="BTB"/>
    <property type="match status" value="1"/>
</dbReference>
<keyword evidence="4" id="KW-0175">Coiled coil</keyword>
<feature type="coiled-coil region" evidence="4">
    <location>
        <begin position="557"/>
        <end position="584"/>
    </location>
</feature>
<dbReference type="InterPro" id="IPR043454">
    <property type="entry name" value="NPH3/RPT2-like"/>
</dbReference>
<keyword evidence="9" id="KW-1185">Reference proteome</keyword>
<evidence type="ECO:0000259" key="6">
    <source>
        <dbReference type="PROSITE" id="PS50097"/>
    </source>
</evidence>
<feature type="domain" description="BTB" evidence="6">
    <location>
        <begin position="92"/>
        <end position="160"/>
    </location>
</feature>
<feature type="domain" description="NPH3" evidence="7">
    <location>
        <begin position="260"/>
        <end position="524"/>
    </location>
</feature>
<dbReference type="GO" id="GO:0016567">
    <property type="term" value="P:protein ubiquitination"/>
    <property type="evidence" value="ECO:0007669"/>
    <property type="project" value="UniProtKB-UniPathway"/>
</dbReference>
<dbReference type="Pfam" id="PF03000">
    <property type="entry name" value="NPH3"/>
    <property type="match status" value="1"/>
</dbReference>
<dbReference type="InterPro" id="IPR011333">
    <property type="entry name" value="SKP1/BTB/POZ_sf"/>
</dbReference>
<feature type="compositionally biased region" description="Polar residues" evidence="5">
    <location>
        <begin position="641"/>
        <end position="651"/>
    </location>
</feature>
<comment type="pathway">
    <text evidence="1">Protein modification; protein ubiquitination.</text>
</comment>
<accession>A0A7N0UKV7</accession>
<dbReference type="SUPFAM" id="SSF54695">
    <property type="entry name" value="POZ domain"/>
    <property type="match status" value="1"/>
</dbReference>
<keyword evidence="2" id="KW-0833">Ubl conjugation pathway</keyword>
<evidence type="ECO:0000256" key="2">
    <source>
        <dbReference type="ARBA" id="ARBA00022786"/>
    </source>
</evidence>
<dbReference type="InterPro" id="IPR000210">
    <property type="entry name" value="BTB/POZ_dom"/>
</dbReference>
<evidence type="ECO:0000313" key="8">
    <source>
        <dbReference type="EnsemblPlants" id="Kaladp0072s0076.1.v1.1"/>
    </source>
</evidence>
<dbReference type="PROSITE" id="PS51649">
    <property type="entry name" value="NPH3"/>
    <property type="match status" value="1"/>
</dbReference>
<feature type="region of interest" description="Disordered" evidence="5">
    <location>
        <begin position="589"/>
        <end position="613"/>
    </location>
</feature>
<dbReference type="Proteomes" id="UP000594263">
    <property type="component" value="Unplaced"/>
</dbReference>
<sequence>MAQVSNCNQESQPLFLPPCITDHISSAIRNKQQRMERTTEWLPPTSKDSIHLFIIYLFDSYIFLLWHQGQTLTWSNAHFAEFYRIFSLEIPSDVTVHAAGVPFSLHKFPLVSKSGYMRHVVLESGEVEKTVIVLPDVPGGSEGFELAAKFCYGIHFDVTPDNAATVRCVAEYLDMTEKYAANNLVQRSETYINEVALKTLPAAIAVLHNCESFLPIAEKVKLVSRCIDAIAFLSCKESRGQVAAATPASMSPLTDHHVVDWWTEDLAALRIDIFQRVLVAMMSRGFKHAALGPILTLYAQKSLCCLDTYGTGARKIEPQLAQEKRVVVETVTGLLPREKNAVSASFISMLLRASILVETTVACRVDLERRMGSQLGRAVLDDVLIPTYDSSSVDTLFDVDTLQRMVSCHLEFELRGSCADREHVGKLLESCIAEISSDPNLSVAKFVTLAEIIPDHYKVTEDGVYRAVDIYLKAHPTLSDLERKKVCGVMNCQRLSKEACAHAAQNDRLPVHTVVQVLFYEQQRLQSVISDNLVLVEAPTGNACSCSIDNLSAALEVASFRRENEALKLENLRLKKRLEDLEKRELVRYSGSGSGSSPVRNSTTQSPDKPGFLQRRSYINSMSKRLRWFYPFAPIGPAPGSASTTIANPKTWNRPRRTRRHSLS</sequence>
<dbReference type="Gene3D" id="3.30.710.10">
    <property type="entry name" value="Potassium Channel Kv1.1, Chain A"/>
    <property type="match status" value="1"/>
</dbReference>
<comment type="similarity">
    <text evidence="3">Belongs to the NPH3 family.</text>
</comment>
<dbReference type="Gramene" id="Kaladp0072s0076.1.v1.1">
    <property type="protein sequence ID" value="Kaladp0072s0076.1.v1.1"/>
    <property type="gene ID" value="Kaladp0072s0076.v1.1"/>
</dbReference>
<dbReference type="PANTHER" id="PTHR32370">
    <property type="entry name" value="OS12G0117600 PROTEIN"/>
    <property type="match status" value="1"/>
</dbReference>
<evidence type="ECO:0000256" key="4">
    <source>
        <dbReference type="SAM" id="Coils"/>
    </source>
</evidence>